<keyword evidence="5" id="KW-0804">Transcription</keyword>
<dbReference type="Pfam" id="PF25601">
    <property type="entry name" value="AAA_lid_14"/>
    <property type="match status" value="1"/>
</dbReference>
<keyword evidence="3" id="KW-0805">Transcription regulation</keyword>
<dbReference type="InterPro" id="IPR027417">
    <property type="entry name" value="P-loop_NTPase"/>
</dbReference>
<keyword evidence="1" id="KW-0547">Nucleotide-binding</keyword>
<dbReference type="KEGG" id="mca:MCA0913"/>
<dbReference type="SUPFAM" id="SSF52540">
    <property type="entry name" value="P-loop containing nucleoside triphosphate hydrolases"/>
    <property type="match status" value="1"/>
</dbReference>
<evidence type="ECO:0000313" key="8">
    <source>
        <dbReference type="Proteomes" id="UP000006821"/>
    </source>
</evidence>
<evidence type="ECO:0000256" key="4">
    <source>
        <dbReference type="ARBA" id="ARBA00023125"/>
    </source>
</evidence>
<keyword evidence="4" id="KW-0238">DNA-binding</keyword>
<evidence type="ECO:0000259" key="6">
    <source>
        <dbReference type="PROSITE" id="PS50045"/>
    </source>
</evidence>
<dbReference type="InterPro" id="IPR002197">
    <property type="entry name" value="HTH_Fis"/>
</dbReference>
<evidence type="ECO:0000256" key="5">
    <source>
        <dbReference type="ARBA" id="ARBA00023163"/>
    </source>
</evidence>
<dbReference type="PROSITE" id="PS50045">
    <property type="entry name" value="SIGMA54_INTERACT_4"/>
    <property type="match status" value="1"/>
</dbReference>
<dbReference type="Pfam" id="PF00158">
    <property type="entry name" value="Sigma54_activat"/>
    <property type="match status" value="1"/>
</dbReference>
<dbReference type="Pfam" id="PF02954">
    <property type="entry name" value="HTH_8"/>
    <property type="match status" value="1"/>
</dbReference>
<dbReference type="Proteomes" id="UP000006821">
    <property type="component" value="Chromosome"/>
</dbReference>
<sequence length="548" mass="60929">MPFRSESAGGFGGCNRADSLRAPLFFGSYMQGTNFSQLTPVRFLQTFVLELMHVCEDAGLAPAERLIDRIARSAGRYFEEAFREEYAVEGALDPERYAELIVGLKNHIGGQFSLVSREAGCIRLTNRRCPFGEGVKNSPELCRMTSSVFGGIAARNFGYAKVTLARRIALGDARCEVHVHLDPQTARNLEGTEYLAPPAGDRRTIDELQARIDEQMHRIWCQMNNHRPSREAVRPPTIVARSPAMQAVLHAIETVAPTPATVLIHGETGVGKELVARAIHAMSERCQESFIAVNCGAIPEGIVESALFGHEKGAFTGAVEVHHGYFERADGGTLFLDEVDALTPATQTRLLRVIQEGELERVGGHKTLVVDTRIISATNCDLEKAVAEGRFRQDLYYRLNVVRIVIPPLRQRPEDVPHLVGLILERLSRRYGKPVNSVSPEVMSRLLAYAWPGNVRELENALEKAMLFAQPPEITEVPLPDTDPVVGEQSWKALRRQTLERLERSYLEQALRRARGSVNAVAEWMELTPRAVYLKLSAYGVDPAKFRG</sequence>
<dbReference type="Gene3D" id="3.40.50.300">
    <property type="entry name" value="P-loop containing nucleotide triphosphate hydrolases"/>
    <property type="match status" value="1"/>
</dbReference>
<dbReference type="InterPro" id="IPR025662">
    <property type="entry name" value="Sigma_54_int_dom_ATP-bd_1"/>
</dbReference>
<dbReference type="PROSITE" id="PS00676">
    <property type="entry name" value="SIGMA54_INTERACT_2"/>
    <property type="match status" value="1"/>
</dbReference>
<dbReference type="Pfam" id="PF18546">
    <property type="entry name" value="MetOD1"/>
    <property type="match status" value="1"/>
</dbReference>
<dbReference type="InterPro" id="IPR058031">
    <property type="entry name" value="AAA_lid_NorR"/>
</dbReference>
<dbReference type="AlphaFoldDB" id="Q60AF0"/>
<reference evidence="7 8" key="1">
    <citation type="journal article" date="2004" name="PLoS Biol.">
        <title>Genomic insights into methanotrophy: the complete genome sequence of Methylococcus capsulatus (Bath).</title>
        <authorList>
            <person name="Ward N.L."/>
            <person name="Larsen O."/>
            <person name="Sakwa J."/>
            <person name="Bruseth L."/>
            <person name="Khouri H.M."/>
            <person name="Durkin A.S."/>
            <person name="Dimitrov G."/>
            <person name="Jiang L."/>
            <person name="Scanlan D."/>
            <person name="Kang K.H."/>
            <person name="Lewis M.R."/>
            <person name="Nelson K.E."/>
            <person name="Methe B.A."/>
            <person name="Wu M."/>
            <person name="Heidelberg J.F."/>
            <person name="Paulsen I.T."/>
            <person name="Fouts D.E."/>
            <person name="Ravel J."/>
            <person name="Tettelin H."/>
            <person name="Ren Q."/>
            <person name="Read T.D."/>
            <person name="DeBoy R.T."/>
            <person name="Seshadri R."/>
            <person name="Salzberg S.L."/>
            <person name="Jensen H.B."/>
            <person name="Birkeland N.K."/>
            <person name="Nelson W.C."/>
            <person name="Dodson R.J."/>
            <person name="Grindhaug S.H."/>
            <person name="Holt I.E."/>
            <person name="Eidhammer I."/>
            <person name="Jonasen I."/>
            <person name="Vanaken S."/>
            <person name="Utterback T.R."/>
            <person name="Feldblyum T.V."/>
            <person name="Fraser C.M."/>
            <person name="Lillehaug J.R."/>
            <person name="Eisen J.A."/>
        </authorList>
    </citation>
    <scope>NUCLEOTIDE SEQUENCE [LARGE SCALE GENOMIC DNA]</scope>
    <source>
        <strain evidence="8">ATCC 33009 / NCIMB 11132 / Bath</strain>
    </source>
</reference>
<dbReference type="PROSITE" id="PS00688">
    <property type="entry name" value="SIGMA54_INTERACT_3"/>
    <property type="match status" value="1"/>
</dbReference>
<gene>
    <name evidence="7" type="ordered locus">MCA0913</name>
</gene>
<evidence type="ECO:0000256" key="1">
    <source>
        <dbReference type="ARBA" id="ARBA00022741"/>
    </source>
</evidence>
<feature type="domain" description="Sigma-54 factor interaction" evidence="6">
    <location>
        <begin position="238"/>
        <end position="467"/>
    </location>
</feature>
<dbReference type="SMART" id="SM00382">
    <property type="entry name" value="AAA"/>
    <property type="match status" value="1"/>
</dbReference>
<dbReference type="GO" id="GO:0005524">
    <property type="term" value="F:ATP binding"/>
    <property type="evidence" value="ECO:0007669"/>
    <property type="project" value="UniProtKB-KW"/>
</dbReference>
<dbReference type="CDD" id="cd00009">
    <property type="entry name" value="AAA"/>
    <property type="match status" value="1"/>
</dbReference>
<evidence type="ECO:0000313" key="7">
    <source>
        <dbReference type="EMBL" id="AAU92830.1"/>
    </source>
</evidence>
<dbReference type="GO" id="GO:0006355">
    <property type="term" value="P:regulation of DNA-templated transcription"/>
    <property type="evidence" value="ECO:0007669"/>
    <property type="project" value="InterPro"/>
</dbReference>
<dbReference type="PROSITE" id="PS00675">
    <property type="entry name" value="SIGMA54_INTERACT_1"/>
    <property type="match status" value="1"/>
</dbReference>
<dbReference type="GO" id="GO:0043565">
    <property type="term" value="F:sequence-specific DNA binding"/>
    <property type="evidence" value="ECO:0007669"/>
    <property type="project" value="InterPro"/>
</dbReference>
<dbReference type="PANTHER" id="PTHR32071">
    <property type="entry name" value="TRANSCRIPTIONAL REGULATORY PROTEIN"/>
    <property type="match status" value="1"/>
</dbReference>
<dbReference type="eggNOG" id="COG2204">
    <property type="taxonomic scope" value="Bacteria"/>
</dbReference>
<dbReference type="InterPro" id="IPR003593">
    <property type="entry name" value="AAA+_ATPase"/>
</dbReference>
<dbReference type="STRING" id="243233.MCA0913"/>
<dbReference type="eggNOG" id="COG2345">
    <property type="taxonomic scope" value="Bacteria"/>
</dbReference>
<dbReference type="FunFam" id="3.40.50.300:FF:000006">
    <property type="entry name" value="DNA-binding transcriptional regulator NtrC"/>
    <property type="match status" value="1"/>
</dbReference>
<keyword evidence="2" id="KW-0067">ATP-binding</keyword>
<dbReference type="InterPro" id="IPR025943">
    <property type="entry name" value="Sigma_54_int_dom_ATP-bd_2"/>
</dbReference>
<dbReference type="RefSeq" id="WP_010960222.1">
    <property type="nucleotide sequence ID" value="NC_002977.6"/>
</dbReference>
<dbReference type="InterPro" id="IPR002078">
    <property type="entry name" value="Sigma_54_int"/>
</dbReference>
<protein>
    <submittedName>
        <fullName evidence="7">Sigma-54 dependent transcriptional regulator</fullName>
    </submittedName>
</protein>
<dbReference type="InterPro" id="IPR009057">
    <property type="entry name" value="Homeodomain-like_sf"/>
</dbReference>
<dbReference type="Gene3D" id="1.10.10.60">
    <property type="entry name" value="Homeodomain-like"/>
    <property type="match status" value="1"/>
</dbReference>
<organism evidence="7 8">
    <name type="scientific">Methylococcus capsulatus (strain ATCC 33009 / NCIMB 11132 / Bath)</name>
    <dbReference type="NCBI Taxonomy" id="243233"/>
    <lineage>
        <taxon>Bacteria</taxon>
        <taxon>Pseudomonadati</taxon>
        <taxon>Pseudomonadota</taxon>
        <taxon>Gammaproteobacteria</taxon>
        <taxon>Methylococcales</taxon>
        <taxon>Methylococcaceae</taxon>
        <taxon>Methylococcus</taxon>
    </lineage>
</organism>
<evidence type="ECO:0000256" key="3">
    <source>
        <dbReference type="ARBA" id="ARBA00023015"/>
    </source>
</evidence>
<dbReference type="InterPro" id="IPR041359">
    <property type="entry name" value="MetOD1"/>
</dbReference>
<dbReference type="Gene3D" id="1.10.8.60">
    <property type="match status" value="1"/>
</dbReference>
<accession>Q60AF0</accession>
<dbReference type="EMBL" id="AE017282">
    <property type="protein sequence ID" value="AAU92830.1"/>
    <property type="molecule type" value="Genomic_DNA"/>
</dbReference>
<evidence type="ECO:0000256" key="2">
    <source>
        <dbReference type="ARBA" id="ARBA00022840"/>
    </source>
</evidence>
<proteinExistence type="predicted"/>
<dbReference type="HOGENOM" id="CLU_000445_118_0_6"/>
<dbReference type="GeneID" id="88223215"/>
<dbReference type="InterPro" id="IPR025944">
    <property type="entry name" value="Sigma_54_int_dom_CS"/>
</dbReference>
<name>Q60AF0_METCA</name>
<dbReference type="SUPFAM" id="SSF46689">
    <property type="entry name" value="Homeodomain-like"/>
    <property type="match status" value="1"/>
</dbReference>